<reference evidence="2 3" key="1">
    <citation type="submission" date="2024-02" db="EMBL/GenBank/DDBJ databases">
        <title>Chromosome-scale genome assembly of the rough periwinkle Littorina saxatilis.</title>
        <authorList>
            <person name="De Jode A."/>
            <person name="Faria R."/>
            <person name="Formenti G."/>
            <person name="Sims Y."/>
            <person name="Smith T.P."/>
            <person name="Tracey A."/>
            <person name="Wood J.M.D."/>
            <person name="Zagrodzka Z.B."/>
            <person name="Johannesson K."/>
            <person name="Butlin R.K."/>
            <person name="Leder E.H."/>
        </authorList>
    </citation>
    <scope>NUCLEOTIDE SEQUENCE [LARGE SCALE GENOMIC DNA]</scope>
    <source>
        <strain evidence="2">Snail1</strain>
        <tissue evidence="2">Muscle</tissue>
    </source>
</reference>
<feature type="domain" description="Tox-ART-HYD1" evidence="1">
    <location>
        <begin position="7"/>
        <end position="73"/>
    </location>
</feature>
<protein>
    <recommendedName>
        <fullName evidence="1">Tox-ART-HYD1 domain-containing protein</fullName>
    </recommendedName>
</protein>
<organism evidence="2 3">
    <name type="scientific">Littorina saxatilis</name>
    <dbReference type="NCBI Taxonomy" id="31220"/>
    <lineage>
        <taxon>Eukaryota</taxon>
        <taxon>Metazoa</taxon>
        <taxon>Spiralia</taxon>
        <taxon>Lophotrochozoa</taxon>
        <taxon>Mollusca</taxon>
        <taxon>Gastropoda</taxon>
        <taxon>Caenogastropoda</taxon>
        <taxon>Littorinimorpha</taxon>
        <taxon>Littorinoidea</taxon>
        <taxon>Littorinidae</taxon>
        <taxon>Littorina</taxon>
    </lineage>
</organism>
<gene>
    <name evidence="2" type="ORF">V1264_011487</name>
</gene>
<evidence type="ECO:0000313" key="3">
    <source>
        <dbReference type="Proteomes" id="UP001374579"/>
    </source>
</evidence>
<dbReference type="AlphaFoldDB" id="A0AAN9GME0"/>
<sequence>MACVEFYHYTDTFGKDAIVDSGYILEKPAGDRHAHYGPGTYGTSLAPSEGLRRIAINNWKSHWMSNINNGKMDWAIVVDIPFRFVMEYGADEGRDILVYDGRLYLDNYSYDVVRGPTY</sequence>
<dbReference type="InterPro" id="IPR028920">
    <property type="entry name" value="Tox-ART-HYD1_dom"/>
</dbReference>
<accession>A0AAN9GME0</accession>
<comment type="caution">
    <text evidence="2">The sequence shown here is derived from an EMBL/GenBank/DDBJ whole genome shotgun (WGS) entry which is preliminary data.</text>
</comment>
<dbReference type="Pfam" id="PF15633">
    <property type="entry name" value="Tox-ART-HYD1"/>
    <property type="match status" value="1"/>
</dbReference>
<name>A0AAN9GME0_9CAEN</name>
<proteinExistence type="predicted"/>
<keyword evidence="3" id="KW-1185">Reference proteome</keyword>
<evidence type="ECO:0000313" key="2">
    <source>
        <dbReference type="EMBL" id="KAK7111950.1"/>
    </source>
</evidence>
<dbReference type="Proteomes" id="UP001374579">
    <property type="component" value="Unassembled WGS sequence"/>
</dbReference>
<evidence type="ECO:0000259" key="1">
    <source>
        <dbReference type="Pfam" id="PF15633"/>
    </source>
</evidence>
<dbReference type="EMBL" id="JBAMIC010000002">
    <property type="protein sequence ID" value="KAK7111950.1"/>
    <property type="molecule type" value="Genomic_DNA"/>
</dbReference>